<keyword evidence="2" id="KW-1185">Reference proteome</keyword>
<proteinExistence type="predicted"/>
<dbReference type="EMBL" id="BRXW01000042">
    <property type="protein sequence ID" value="GMI02283.1"/>
    <property type="molecule type" value="Genomic_DNA"/>
</dbReference>
<dbReference type="InterPro" id="IPR053226">
    <property type="entry name" value="Pyrrolopyrazine_biosynth_F"/>
</dbReference>
<name>A0A9W7C4X1_9STRA</name>
<dbReference type="Proteomes" id="UP001165122">
    <property type="component" value="Unassembled WGS sequence"/>
</dbReference>
<evidence type="ECO:0000313" key="2">
    <source>
        <dbReference type="Proteomes" id="UP001165122"/>
    </source>
</evidence>
<dbReference type="OrthoDB" id="2405944at2759"/>
<reference evidence="2" key="1">
    <citation type="journal article" date="2023" name="Commun. Biol.">
        <title>Genome analysis of Parmales, the sister group of diatoms, reveals the evolutionary specialization of diatoms from phago-mixotrophs to photoautotrophs.</title>
        <authorList>
            <person name="Ban H."/>
            <person name="Sato S."/>
            <person name="Yoshikawa S."/>
            <person name="Yamada K."/>
            <person name="Nakamura Y."/>
            <person name="Ichinomiya M."/>
            <person name="Sato N."/>
            <person name="Blanc-Mathieu R."/>
            <person name="Endo H."/>
            <person name="Kuwata A."/>
            <person name="Ogata H."/>
        </authorList>
    </citation>
    <scope>NUCLEOTIDE SEQUENCE [LARGE SCALE GENOMIC DNA]</scope>
    <source>
        <strain evidence="2">NIES 3700</strain>
    </source>
</reference>
<comment type="caution">
    <text evidence="1">The sequence shown here is derived from an EMBL/GenBank/DDBJ whole genome shotgun (WGS) entry which is preliminary data.</text>
</comment>
<sequence length="270" mass="30596">MTTLGTLPIILWAPPRSCSTAFERAIAENEKTKSTIFHEHFADPFYFGQDRFDKTTQATMDAVEKSLLVRDSTYDQQANQMLDANANGNVSFTKELSIYYQQSKLTPEILSKFRHTFLIRSPTKVMKSFWRAAQENADDGSSTYFDANEAGFKEIEMIMKAVESLDNQNIVIIDADDLMANPSGVLGKYCEEVGLVFNKNMLEWKAVMPESWEKWPGWHNDAAKSTGFVRRSGGAGGKQKDDEIDSEAVLQAIAETQPIYDRMYLRRIIV</sequence>
<evidence type="ECO:0008006" key="3">
    <source>
        <dbReference type="Google" id="ProtNLM"/>
    </source>
</evidence>
<dbReference type="PANTHER" id="PTHR48419:SF1">
    <property type="entry name" value="SULFOTRANSFERASE DOMAIN-CONTAINING PROTEIN"/>
    <property type="match status" value="1"/>
</dbReference>
<dbReference type="InterPro" id="IPR027417">
    <property type="entry name" value="P-loop_NTPase"/>
</dbReference>
<evidence type="ECO:0000313" key="1">
    <source>
        <dbReference type="EMBL" id="GMI02283.1"/>
    </source>
</evidence>
<dbReference type="PANTHER" id="PTHR48419">
    <property type="entry name" value="SULFOTRANSFERASE DOMAIN-CONTAINING PROTEIN"/>
    <property type="match status" value="1"/>
</dbReference>
<gene>
    <name evidence="1" type="ORF">TrLO_g7395</name>
</gene>
<dbReference type="Pfam" id="PF19798">
    <property type="entry name" value="Sulfotransfer_5"/>
    <property type="match status" value="1"/>
</dbReference>
<accession>A0A9W7C4X1</accession>
<dbReference type="Gene3D" id="3.40.50.300">
    <property type="entry name" value="P-loop containing nucleotide triphosphate hydrolases"/>
    <property type="match status" value="1"/>
</dbReference>
<dbReference type="AlphaFoldDB" id="A0A9W7C4X1"/>
<protein>
    <recommendedName>
        <fullName evidence="3">Sulfotransferase family protein</fullName>
    </recommendedName>
</protein>
<dbReference type="SUPFAM" id="SSF52540">
    <property type="entry name" value="P-loop containing nucleoside triphosphate hydrolases"/>
    <property type="match status" value="1"/>
</dbReference>
<organism evidence="1 2">
    <name type="scientific">Triparma laevis f. longispina</name>
    <dbReference type="NCBI Taxonomy" id="1714387"/>
    <lineage>
        <taxon>Eukaryota</taxon>
        <taxon>Sar</taxon>
        <taxon>Stramenopiles</taxon>
        <taxon>Ochrophyta</taxon>
        <taxon>Bolidophyceae</taxon>
        <taxon>Parmales</taxon>
        <taxon>Triparmaceae</taxon>
        <taxon>Triparma</taxon>
    </lineage>
</organism>